<evidence type="ECO:0000256" key="1">
    <source>
        <dbReference type="RuleBase" id="RU000411"/>
    </source>
</evidence>
<dbReference type="GO" id="GO:0005615">
    <property type="term" value="C:extracellular space"/>
    <property type="evidence" value="ECO:0007669"/>
    <property type="project" value="InterPro"/>
</dbReference>
<evidence type="ECO:0000313" key="4">
    <source>
        <dbReference type="Proteomes" id="UP001141259"/>
    </source>
</evidence>
<evidence type="ECO:0000259" key="2">
    <source>
        <dbReference type="SMART" id="SM00093"/>
    </source>
</evidence>
<dbReference type="Gene3D" id="2.30.39.10">
    <property type="entry name" value="Alpha-1-antitrypsin, domain 1"/>
    <property type="match status" value="1"/>
</dbReference>
<proteinExistence type="inferred from homology"/>
<gene>
    <name evidence="3" type="ORF">NZH93_05865</name>
</gene>
<dbReference type="SMART" id="SM00093">
    <property type="entry name" value="SERPIN"/>
    <property type="match status" value="1"/>
</dbReference>
<dbReference type="SUPFAM" id="SSF56574">
    <property type="entry name" value="Serpins"/>
    <property type="match status" value="1"/>
</dbReference>
<comment type="caution">
    <text evidence="3">The sequence shown here is derived from an EMBL/GenBank/DDBJ whole genome shotgun (WGS) entry which is preliminary data.</text>
</comment>
<dbReference type="InterPro" id="IPR042185">
    <property type="entry name" value="Serpin_sf_2"/>
</dbReference>
<feature type="domain" description="Serpin" evidence="2">
    <location>
        <begin position="9"/>
        <end position="349"/>
    </location>
</feature>
<dbReference type="CDD" id="cd19590">
    <property type="entry name" value="serpin_thermopin-like"/>
    <property type="match status" value="1"/>
</dbReference>
<dbReference type="Pfam" id="PF00079">
    <property type="entry name" value="Serpin"/>
    <property type="match status" value="1"/>
</dbReference>
<dbReference type="PANTHER" id="PTHR11461">
    <property type="entry name" value="SERINE PROTEASE INHIBITOR, SERPIN"/>
    <property type="match status" value="1"/>
</dbReference>
<organism evidence="3 4">
    <name type="scientific">Umezawaea endophytica</name>
    <dbReference type="NCBI Taxonomy" id="1654476"/>
    <lineage>
        <taxon>Bacteria</taxon>
        <taxon>Bacillati</taxon>
        <taxon>Actinomycetota</taxon>
        <taxon>Actinomycetes</taxon>
        <taxon>Pseudonocardiales</taxon>
        <taxon>Pseudonocardiaceae</taxon>
        <taxon>Umezawaea</taxon>
    </lineage>
</organism>
<accession>A0A9X2VGT1</accession>
<dbReference type="InterPro" id="IPR036186">
    <property type="entry name" value="Serpin_sf"/>
</dbReference>
<dbReference type="AlphaFoldDB" id="A0A9X2VGT1"/>
<dbReference type="InterPro" id="IPR000215">
    <property type="entry name" value="Serpin_fam"/>
</dbReference>
<dbReference type="GO" id="GO:0004867">
    <property type="term" value="F:serine-type endopeptidase inhibitor activity"/>
    <property type="evidence" value="ECO:0007669"/>
    <property type="project" value="InterPro"/>
</dbReference>
<protein>
    <submittedName>
        <fullName evidence="3">Serpin family protein</fullName>
    </submittedName>
</protein>
<dbReference type="InterPro" id="IPR042178">
    <property type="entry name" value="Serpin_sf_1"/>
</dbReference>
<dbReference type="Proteomes" id="UP001141259">
    <property type="component" value="Unassembled WGS sequence"/>
</dbReference>
<dbReference type="RefSeq" id="WP_259621872.1">
    <property type="nucleotide sequence ID" value="NZ_JANYMP010000002.1"/>
</dbReference>
<reference evidence="3" key="1">
    <citation type="submission" date="2022-08" db="EMBL/GenBank/DDBJ databases">
        <authorList>
            <person name="Tistechok S."/>
            <person name="Samborskyy M."/>
            <person name="Roman I."/>
        </authorList>
    </citation>
    <scope>NUCLEOTIDE SEQUENCE</scope>
    <source>
        <strain evidence="3">DSM 103496</strain>
    </source>
</reference>
<name>A0A9X2VGT1_9PSEU</name>
<evidence type="ECO:0000313" key="3">
    <source>
        <dbReference type="EMBL" id="MCS7476373.1"/>
    </source>
</evidence>
<keyword evidence="4" id="KW-1185">Reference proteome</keyword>
<dbReference type="EMBL" id="JANYMP010000002">
    <property type="protein sequence ID" value="MCS7476373.1"/>
    <property type="molecule type" value="Genomic_DNA"/>
</dbReference>
<dbReference type="Gene3D" id="3.30.497.10">
    <property type="entry name" value="Antithrombin, subunit I, domain 2"/>
    <property type="match status" value="1"/>
</dbReference>
<dbReference type="InterPro" id="IPR023796">
    <property type="entry name" value="Serpin_dom"/>
</dbReference>
<comment type="similarity">
    <text evidence="1">Belongs to the serpin family.</text>
</comment>
<dbReference type="PANTHER" id="PTHR11461:SF211">
    <property type="entry name" value="GH10112P-RELATED"/>
    <property type="match status" value="1"/>
</dbReference>
<sequence length="350" mass="37172">MTEHLAFTLALHDVLAADRTANACWSPYSVASALGLASLAAKGETRDQIVALLGEDNAELLAGSVPNDEAVFAVANTLWAAEGVEIVPGFTKGLATWPGGRSRQAPFETDPESARKLINADVADTTNDLIPELIKSGQVGTDTVATLVNALYLKTAWLGTFSDTAPLPFHAPAGAVEVPTMRREAKMRHAAVDGWQAVSLPAHGEVEAVVLLPDGDLAALTPDRLEALVGALEFRQVELFLPKLALTASETLKSVFTRLGVTRLFEPDGDLTGLTPDPRVLVDDIVHEAVLKIDEEGLEGAAATAVVFRSVAFEGYVEPHTVRVDRPYVLLVRHAGTGAVYFLAQVVDPS</sequence>